<dbReference type="STRING" id="497964.CfE428DRAFT_1089"/>
<dbReference type="GO" id="GO:0009403">
    <property type="term" value="P:toxin biosynthetic process"/>
    <property type="evidence" value="ECO:0007669"/>
    <property type="project" value="InterPro"/>
</dbReference>
<accession>B4CWQ1</accession>
<evidence type="ECO:0000256" key="2">
    <source>
        <dbReference type="ARBA" id="ARBA00022692"/>
    </source>
</evidence>
<dbReference type="AlphaFoldDB" id="B4CWQ1"/>
<proteinExistence type="predicted"/>
<dbReference type="InterPro" id="IPR003825">
    <property type="entry name" value="Colicin-V_CvpA"/>
</dbReference>
<keyword evidence="4 5" id="KW-0472">Membrane</keyword>
<evidence type="ECO:0000313" key="7">
    <source>
        <dbReference type="Proteomes" id="UP000005824"/>
    </source>
</evidence>
<evidence type="ECO:0000256" key="5">
    <source>
        <dbReference type="SAM" id="Phobius"/>
    </source>
</evidence>
<dbReference type="EMBL" id="ABVL01000002">
    <property type="protein sequence ID" value="EDY21843.1"/>
    <property type="molecule type" value="Genomic_DNA"/>
</dbReference>
<evidence type="ECO:0000313" key="6">
    <source>
        <dbReference type="EMBL" id="EDY21843.1"/>
    </source>
</evidence>
<dbReference type="Pfam" id="PF02674">
    <property type="entry name" value="Colicin_V"/>
    <property type="match status" value="1"/>
</dbReference>
<gene>
    <name evidence="6" type="ORF">CfE428DRAFT_1089</name>
</gene>
<evidence type="ECO:0000256" key="1">
    <source>
        <dbReference type="ARBA" id="ARBA00004141"/>
    </source>
</evidence>
<evidence type="ECO:0000256" key="4">
    <source>
        <dbReference type="ARBA" id="ARBA00023136"/>
    </source>
</evidence>
<comment type="caution">
    <text evidence="6">The sequence shown here is derived from an EMBL/GenBank/DDBJ whole genome shotgun (WGS) entry which is preliminary data.</text>
</comment>
<keyword evidence="3 5" id="KW-1133">Transmembrane helix</keyword>
<sequence length="307" mass="33542">MYRIDSYQATFLISAVLLVAFTSWHGWRMGLFRQVMNILALAAAYLIGYFGGGRLGPLLHRFIDLPERALSVLGAVAMGFVIYCCITLLGMIAFTKTSQQKPGLLRLGYGASGAICGGLYGLFLVWITVLAIRLLGSVAETQLSVAYHPRHIAAAGKAAATPTPQPQQPSAMIRTLAHMKESLEEGPTGVVVQQVDPIPGTLYGVLRKLGVMVSDEKSVDRFLSCPGVKPLLANPKIAALQNDPEIAREVAERNYFALVRNPRIIAAANDAEIAELMRKFEFEKALDYAIRRPEQDTAEMRQPGRAQ</sequence>
<name>B4CWQ1_9BACT</name>
<feature type="transmembrane region" description="Helical" evidence="5">
    <location>
        <begin position="72"/>
        <end position="95"/>
    </location>
</feature>
<organism evidence="6 7">
    <name type="scientific">Chthoniobacter flavus Ellin428</name>
    <dbReference type="NCBI Taxonomy" id="497964"/>
    <lineage>
        <taxon>Bacteria</taxon>
        <taxon>Pseudomonadati</taxon>
        <taxon>Verrucomicrobiota</taxon>
        <taxon>Spartobacteria</taxon>
        <taxon>Chthoniobacterales</taxon>
        <taxon>Chthoniobacteraceae</taxon>
        <taxon>Chthoniobacter</taxon>
    </lineage>
</organism>
<keyword evidence="7" id="KW-1185">Reference proteome</keyword>
<dbReference type="InParanoid" id="B4CWQ1"/>
<dbReference type="GO" id="GO:0016020">
    <property type="term" value="C:membrane"/>
    <property type="evidence" value="ECO:0007669"/>
    <property type="project" value="UniProtKB-SubCell"/>
</dbReference>
<feature type="transmembrane region" description="Helical" evidence="5">
    <location>
        <begin position="31"/>
        <end position="52"/>
    </location>
</feature>
<feature type="transmembrane region" description="Helical" evidence="5">
    <location>
        <begin position="107"/>
        <end position="132"/>
    </location>
</feature>
<feature type="transmembrane region" description="Helical" evidence="5">
    <location>
        <begin position="6"/>
        <end position="24"/>
    </location>
</feature>
<evidence type="ECO:0000256" key="3">
    <source>
        <dbReference type="ARBA" id="ARBA00022989"/>
    </source>
</evidence>
<protein>
    <submittedName>
        <fullName evidence="6">Colicin V production protein</fullName>
    </submittedName>
</protein>
<dbReference type="Proteomes" id="UP000005824">
    <property type="component" value="Unassembled WGS sequence"/>
</dbReference>
<comment type="subcellular location">
    <subcellularLocation>
        <location evidence="1">Membrane</location>
        <topology evidence="1">Multi-pass membrane protein</topology>
    </subcellularLocation>
</comment>
<reference evidence="6 7" key="1">
    <citation type="journal article" date="2011" name="J. Bacteriol.">
        <title>Genome sequence of Chthoniobacter flavus Ellin428, an aerobic heterotrophic soil bacterium.</title>
        <authorList>
            <person name="Kant R."/>
            <person name="van Passel M.W."/>
            <person name="Palva A."/>
            <person name="Lucas S."/>
            <person name="Lapidus A."/>
            <person name="Glavina Del Rio T."/>
            <person name="Dalin E."/>
            <person name="Tice H."/>
            <person name="Bruce D."/>
            <person name="Goodwin L."/>
            <person name="Pitluck S."/>
            <person name="Larimer F.W."/>
            <person name="Land M.L."/>
            <person name="Hauser L."/>
            <person name="Sangwan P."/>
            <person name="de Vos W.M."/>
            <person name="Janssen P.H."/>
            <person name="Smidt H."/>
        </authorList>
    </citation>
    <scope>NUCLEOTIDE SEQUENCE [LARGE SCALE GENOMIC DNA]</scope>
    <source>
        <strain evidence="6 7">Ellin428</strain>
    </source>
</reference>
<keyword evidence="2 5" id="KW-0812">Transmembrane</keyword>